<dbReference type="Proteomes" id="UP000018837">
    <property type="component" value="Unassembled WGS sequence"/>
</dbReference>
<comment type="caution">
    <text evidence="1">The sequence shown here is derived from an EMBL/GenBank/DDBJ whole genome shotgun (WGS) entry which is preliminary data.</text>
</comment>
<evidence type="ECO:0000313" key="2">
    <source>
        <dbReference type="Proteomes" id="UP000018837"/>
    </source>
</evidence>
<sequence length="38" mass="4404">MPYLPVLHILHKDEYECYPAKQQSDNLGEELPDDSEDA</sequence>
<accession>W2C095</accession>
<proteinExistence type="predicted"/>
<organism evidence="1 2">
    <name type="scientific">Tannerella sp. oral taxon BU063 isolate Cell 2</name>
    <dbReference type="NCBI Taxonomy" id="1411148"/>
    <lineage>
        <taxon>Bacteria</taxon>
        <taxon>Pseudomonadati</taxon>
        <taxon>Bacteroidota</taxon>
        <taxon>Bacteroidia</taxon>
        <taxon>Bacteroidales</taxon>
        <taxon>Tannerellaceae</taxon>
        <taxon>Tannerella</taxon>
    </lineage>
</organism>
<reference evidence="1 2" key="1">
    <citation type="submission" date="2013-11" db="EMBL/GenBank/DDBJ databases">
        <title>Single cell genomics of uncultured Tannerella BU063 (oral taxon 286).</title>
        <authorList>
            <person name="Beall C.J."/>
            <person name="Campbell A.G."/>
            <person name="Griffen A.L."/>
            <person name="Podar M."/>
            <person name="Leys E.J."/>
        </authorList>
    </citation>
    <scope>NUCLEOTIDE SEQUENCE [LARGE SCALE GENOMIC DNA]</scope>
    <source>
        <strain evidence="1">Cell 2</strain>
    </source>
</reference>
<protein>
    <submittedName>
        <fullName evidence="1">Uncharacterized protein</fullName>
    </submittedName>
</protein>
<dbReference type="EMBL" id="AYUF01000499">
    <property type="protein sequence ID" value="ETK00609.1"/>
    <property type="molecule type" value="Genomic_DNA"/>
</dbReference>
<name>W2C095_9BACT</name>
<gene>
    <name evidence="1" type="ORF">N425_14345</name>
</gene>
<dbReference type="AlphaFoldDB" id="W2C095"/>
<evidence type="ECO:0000313" key="1">
    <source>
        <dbReference type="EMBL" id="ETK00609.1"/>
    </source>
</evidence>